<evidence type="ECO:0000256" key="3">
    <source>
        <dbReference type="HAMAP-Rule" id="MF_00317"/>
    </source>
</evidence>
<name>A0A075HT54_9ARCH</name>
<proteinExistence type="inferred from homology"/>
<keyword evidence="3 4" id="KW-0235">DNA replication</keyword>
<comment type="function">
    <text evidence="5">Sliding clamp subunit. Responsible for tethering the catalytic subunit of DNA polymerase to DNA during high-speed replication.</text>
</comment>
<dbReference type="CDD" id="cd00577">
    <property type="entry name" value="PCNA"/>
    <property type="match status" value="1"/>
</dbReference>
<comment type="function">
    <text evidence="3">Sliding clamp subunit that acts as a moving platform for DNA processing. Responsible for tethering the catalytic subunit of DNA polymerase and other proteins to DNA during high-speed replication.</text>
</comment>
<reference evidence="8" key="1">
    <citation type="journal article" date="2014" name="Genome Biol. Evol.">
        <title>Pangenome evidence for extensive interdomain horizontal transfer affecting lineage core and shell genes in uncultured planktonic thaumarchaeota and euryarchaeota.</title>
        <authorList>
            <person name="Deschamps P."/>
            <person name="Zivanovic Y."/>
            <person name="Moreira D."/>
            <person name="Rodriguez-Valera F."/>
            <person name="Lopez-Garcia P."/>
        </authorList>
    </citation>
    <scope>NUCLEOTIDE SEQUENCE</scope>
</reference>
<comment type="subunit">
    <text evidence="3">Homotrimer. The subunits circularize to form a toroid; DNA passes through its center. Replication factor C (RFC) is required to load the toroid on the DNA.</text>
</comment>
<comment type="similarity">
    <text evidence="1 3 4">Belongs to the PCNA family.</text>
</comment>
<dbReference type="PRINTS" id="PR00339">
    <property type="entry name" value="PCNACYCLIN"/>
</dbReference>
<dbReference type="AlphaFoldDB" id="A0A075HT54"/>
<evidence type="ECO:0000256" key="1">
    <source>
        <dbReference type="ARBA" id="ARBA00010462"/>
    </source>
</evidence>
<protein>
    <recommendedName>
        <fullName evidence="3">DNA polymerase sliding clamp</fullName>
    </recommendedName>
    <alternativeName>
        <fullName evidence="3">Proliferating cell nuclear antigen homolog</fullName>
        <shortName evidence="3">PCNA</shortName>
    </alternativeName>
</protein>
<dbReference type="InterPro" id="IPR000730">
    <property type="entry name" value="Pr_cel_nuc_antig"/>
</dbReference>
<evidence type="ECO:0000256" key="2">
    <source>
        <dbReference type="ARBA" id="ARBA00023125"/>
    </source>
</evidence>
<dbReference type="GO" id="GO:0006275">
    <property type="term" value="P:regulation of DNA replication"/>
    <property type="evidence" value="ECO:0007669"/>
    <property type="project" value="UniProtKB-UniRule"/>
</dbReference>
<dbReference type="Gene3D" id="3.70.10.10">
    <property type="match status" value="1"/>
</dbReference>
<feature type="domain" description="Proliferating cell nuclear antigen PCNA C-terminal" evidence="7">
    <location>
        <begin position="123"/>
        <end position="244"/>
    </location>
</feature>
<dbReference type="GO" id="GO:0006272">
    <property type="term" value="P:leading strand elongation"/>
    <property type="evidence" value="ECO:0007669"/>
    <property type="project" value="TreeGrafter"/>
</dbReference>
<dbReference type="GO" id="GO:0003677">
    <property type="term" value="F:DNA binding"/>
    <property type="evidence" value="ECO:0007669"/>
    <property type="project" value="UniProtKB-UniRule"/>
</dbReference>
<evidence type="ECO:0000259" key="6">
    <source>
        <dbReference type="Pfam" id="PF00705"/>
    </source>
</evidence>
<feature type="domain" description="Proliferating cell nuclear antigen PCNA N-terminal" evidence="6">
    <location>
        <begin position="3"/>
        <end position="111"/>
    </location>
</feature>
<sequence length="248" mass="27225">MVFSAKTNGAEEWKAIISAISTLVEEATFEATVEGISFRGMDPSHVALIDINWPNSAFEKYNCDSDIKFGVRIDEFSKLIKRSDKSNSIEISISDDNMLLVTIGKNKKYKMRLIESSASDTPLPKIDYDAKISLTSSALDKILGDVQVVSDYLTITSSESSTTFSGNGDSGEVDIALESSQEEIQELSVKQDSTGTYSLEYLNPIIKAVGNSVDVVTCEYSSAKPLRVEFKVSNLGQIHFYLAPRVES</sequence>
<evidence type="ECO:0000313" key="8">
    <source>
        <dbReference type="EMBL" id="AIF17622.1"/>
    </source>
</evidence>
<dbReference type="InterPro" id="IPR046938">
    <property type="entry name" value="DNA_clamp_sf"/>
</dbReference>
<dbReference type="SUPFAM" id="SSF55979">
    <property type="entry name" value="DNA clamp"/>
    <property type="match status" value="2"/>
</dbReference>
<evidence type="ECO:0000256" key="4">
    <source>
        <dbReference type="RuleBase" id="RU003671"/>
    </source>
</evidence>
<organism evidence="8">
    <name type="scientific">uncultured marine thaumarchaeote KM3_78_D03</name>
    <dbReference type="NCBI Taxonomy" id="1456290"/>
    <lineage>
        <taxon>Archaea</taxon>
        <taxon>Nitrososphaerota</taxon>
        <taxon>environmental samples</taxon>
    </lineage>
</organism>
<evidence type="ECO:0000259" key="7">
    <source>
        <dbReference type="Pfam" id="PF02747"/>
    </source>
</evidence>
<dbReference type="PANTHER" id="PTHR11352">
    <property type="entry name" value="PROLIFERATING CELL NUCLEAR ANTIGEN"/>
    <property type="match status" value="1"/>
</dbReference>
<gene>
    <name evidence="8" type="primary">PCNA</name>
    <name evidence="3" type="synonym">pcn</name>
</gene>
<keyword evidence="2 3" id="KW-0238">DNA-binding</keyword>
<dbReference type="InterPro" id="IPR022648">
    <property type="entry name" value="Pr_cel_nuc_antig_N"/>
</dbReference>
<dbReference type="Pfam" id="PF00705">
    <property type="entry name" value="PCNA_N"/>
    <property type="match status" value="1"/>
</dbReference>
<dbReference type="PANTHER" id="PTHR11352:SF0">
    <property type="entry name" value="PROLIFERATING CELL NUCLEAR ANTIGEN"/>
    <property type="match status" value="1"/>
</dbReference>
<dbReference type="GO" id="GO:0030337">
    <property type="term" value="F:DNA polymerase processivity factor activity"/>
    <property type="evidence" value="ECO:0007669"/>
    <property type="project" value="UniProtKB-UniRule"/>
</dbReference>
<dbReference type="NCBIfam" id="TIGR00590">
    <property type="entry name" value="pcna"/>
    <property type="match status" value="1"/>
</dbReference>
<dbReference type="EMBL" id="KF901087">
    <property type="protein sequence ID" value="AIF17622.1"/>
    <property type="molecule type" value="Genomic_DNA"/>
</dbReference>
<dbReference type="Pfam" id="PF02747">
    <property type="entry name" value="PCNA_C"/>
    <property type="match status" value="1"/>
</dbReference>
<accession>A0A075HT54</accession>
<dbReference type="InterPro" id="IPR022649">
    <property type="entry name" value="Pr_cel_nuc_antig_C"/>
</dbReference>
<evidence type="ECO:0000256" key="5">
    <source>
        <dbReference type="RuleBase" id="RU003673"/>
    </source>
</evidence>
<dbReference type="HAMAP" id="MF_00317">
    <property type="entry name" value="DNApol_clamp_arch"/>
    <property type="match status" value="1"/>
</dbReference>